<evidence type="ECO:0000259" key="1">
    <source>
        <dbReference type="Pfam" id="PF18962"/>
    </source>
</evidence>
<dbReference type="PANTHER" id="PTHR35580">
    <property type="entry name" value="CELL SURFACE GLYCOPROTEIN (S-LAYER PROTEIN)-LIKE PROTEIN"/>
    <property type="match status" value="1"/>
</dbReference>
<dbReference type="PANTHER" id="PTHR35580:SF1">
    <property type="entry name" value="PHYTASE-LIKE DOMAIN-CONTAINING PROTEIN"/>
    <property type="match status" value="1"/>
</dbReference>
<protein>
    <recommendedName>
        <fullName evidence="1">Secretion system C-terminal sorting domain-containing protein</fullName>
    </recommendedName>
</protein>
<dbReference type="InterPro" id="IPR026444">
    <property type="entry name" value="Secre_tail"/>
</dbReference>
<dbReference type="Gene3D" id="2.80.10.50">
    <property type="match status" value="1"/>
</dbReference>
<dbReference type="Pfam" id="PF18962">
    <property type="entry name" value="Por_Secre_tail"/>
    <property type="match status" value="1"/>
</dbReference>
<dbReference type="Gene3D" id="2.120.10.30">
    <property type="entry name" value="TolB, C-terminal domain"/>
    <property type="match status" value="1"/>
</dbReference>
<evidence type="ECO:0000313" key="2">
    <source>
        <dbReference type="EMBL" id="MPL76062.1"/>
    </source>
</evidence>
<comment type="caution">
    <text evidence="2">The sequence shown here is derived from an EMBL/GenBank/DDBJ whole genome shotgun (WGS) entry which is preliminary data.</text>
</comment>
<reference evidence="2" key="1">
    <citation type="submission" date="2019-08" db="EMBL/GenBank/DDBJ databases">
        <authorList>
            <person name="Kucharzyk K."/>
            <person name="Murdoch R.W."/>
            <person name="Higgins S."/>
            <person name="Loffler F."/>
        </authorList>
    </citation>
    <scope>NUCLEOTIDE SEQUENCE</scope>
</reference>
<sequence length="556" mass="61581">MIKILNRNAICVILVCFSFLPMIALPQASDWEWIRAFGSKGADEINSACNDTQGNLYVAGYFQDEIDLDGIKLKSKGDNDILIAKFSNKGNLLWAQQAGGSYSENLIISEYAKKIAIDSDGNVIVTGCFMWEADFNGKLLKGPGNTDIFIAKYSQEGALLWVKSFGSEQHDYLYDMDIDEENNIYLTGFLTGTFIQAPAIDDYKGSEYEGPGTTPFIAGLNAVGDLKWIRRDIGKADKTLIRVSSDRIYYAVEYSSDLLMGSEYHSVSGNKDFIVQCLTTDGILEWQHKFSSDNNEMIESLDVEEDGSMLISGKYGNIPEFKTFDINSEIRDQRTYYSKLSPDGSISWTANNNSPAFPGGTKFSRFRNNQYFSTDVFSTRINVAGNDLIPDGKWFNSYVALHDNLGKINEILVSTPGIIKAVLPIDKSEYLVCGNYLSSSQTPYQKNGEGGFIDFFIGLKKLQLKNEAMAAPGVVGPLDFDMNVFPNPAENSCTLQASNPVVAEQINITTTDGRILRNYFNCELPFKINLVGLASGIYLLSLKSGDVITSKILTIK</sequence>
<organism evidence="2">
    <name type="scientific">bioreactor metagenome</name>
    <dbReference type="NCBI Taxonomy" id="1076179"/>
    <lineage>
        <taxon>unclassified sequences</taxon>
        <taxon>metagenomes</taxon>
        <taxon>ecological metagenomes</taxon>
    </lineage>
</organism>
<dbReference type="NCBIfam" id="TIGR04183">
    <property type="entry name" value="Por_Secre_tail"/>
    <property type="match status" value="1"/>
</dbReference>
<accession>A0A644UB55</accession>
<gene>
    <name evidence="2" type="ORF">SDC9_21907</name>
</gene>
<proteinExistence type="predicted"/>
<dbReference type="SUPFAM" id="SSF101898">
    <property type="entry name" value="NHL repeat"/>
    <property type="match status" value="1"/>
</dbReference>
<dbReference type="InterPro" id="IPR052918">
    <property type="entry name" value="Motility_Chemotaxis_Reg"/>
</dbReference>
<dbReference type="EMBL" id="VSSQ01000094">
    <property type="protein sequence ID" value="MPL76062.1"/>
    <property type="molecule type" value="Genomic_DNA"/>
</dbReference>
<feature type="domain" description="Secretion system C-terminal sorting" evidence="1">
    <location>
        <begin position="484"/>
        <end position="552"/>
    </location>
</feature>
<dbReference type="AlphaFoldDB" id="A0A644UB55"/>
<dbReference type="InterPro" id="IPR011042">
    <property type="entry name" value="6-blade_b-propeller_TolB-like"/>
</dbReference>
<name>A0A644UB55_9ZZZZ</name>